<dbReference type="Proteomes" id="UP001151760">
    <property type="component" value="Unassembled WGS sequence"/>
</dbReference>
<accession>A0ABQ5E4A8</accession>
<dbReference type="InterPro" id="IPR017451">
    <property type="entry name" value="F-box-assoc_interact_dom"/>
</dbReference>
<evidence type="ECO:0000256" key="1">
    <source>
        <dbReference type="SAM" id="MobiDB-lite"/>
    </source>
</evidence>
<dbReference type="InterPro" id="IPR030934">
    <property type="entry name" value="Intein_C"/>
</dbReference>
<evidence type="ECO:0000313" key="4">
    <source>
        <dbReference type="Proteomes" id="UP001151760"/>
    </source>
</evidence>
<dbReference type="InterPro" id="IPR013187">
    <property type="entry name" value="F-box-assoc_dom_typ3"/>
</dbReference>
<feature type="region of interest" description="Disordered" evidence="1">
    <location>
        <begin position="332"/>
        <end position="394"/>
    </location>
</feature>
<evidence type="ECO:0000259" key="2">
    <source>
        <dbReference type="Pfam" id="PF08268"/>
    </source>
</evidence>
<organism evidence="3 4">
    <name type="scientific">Tanacetum coccineum</name>
    <dbReference type="NCBI Taxonomy" id="301880"/>
    <lineage>
        <taxon>Eukaryota</taxon>
        <taxon>Viridiplantae</taxon>
        <taxon>Streptophyta</taxon>
        <taxon>Embryophyta</taxon>
        <taxon>Tracheophyta</taxon>
        <taxon>Spermatophyta</taxon>
        <taxon>Magnoliopsida</taxon>
        <taxon>eudicotyledons</taxon>
        <taxon>Gunneridae</taxon>
        <taxon>Pentapetalae</taxon>
        <taxon>asterids</taxon>
        <taxon>campanulids</taxon>
        <taxon>Asterales</taxon>
        <taxon>Asteraceae</taxon>
        <taxon>Asteroideae</taxon>
        <taxon>Anthemideae</taxon>
        <taxon>Anthemidinae</taxon>
        <taxon>Tanacetum</taxon>
    </lineage>
</organism>
<feature type="compositionally biased region" description="Basic residues" evidence="1">
    <location>
        <begin position="342"/>
        <end position="351"/>
    </location>
</feature>
<feature type="compositionally biased region" description="Low complexity" evidence="1">
    <location>
        <begin position="382"/>
        <end position="394"/>
    </location>
</feature>
<protein>
    <submittedName>
        <fullName evidence="3">F-box domain containing protein</fullName>
    </submittedName>
</protein>
<dbReference type="Pfam" id="PF08268">
    <property type="entry name" value="FBA_3"/>
    <property type="match status" value="1"/>
</dbReference>
<dbReference type="PROSITE" id="PS50818">
    <property type="entry name" value="INTEIN_C_TER"/>
    <property type="match status" value="1"/>
</dbReference>
<dbReference type="InterPro" id="IPR050796">
    <property type="entry name" value="SCF_F-box_component"/>
</dbReference>
<dbReference type="NCBIfam" id="TIGR01640">
    <property type="entry name" value="F_box_assoc_1"/>
    <property type="match status" value="1"/>
</dbReference>
<evidence type="ECO:0000313" key="3">
    <source>
        <dbReference type="EMBL" id="GJT45114.1"/>
    </source>
</evidence>
<dbReference type="PANTHER" id="PTHR31672">
    <property type="entry name" value="BNACNNG10540D PROTEIN"/>
    <property type="match status" value="1"/>
</dbReference>
<dbReference type="EMBL" id="BQNB010015872">
    <property type="protein sequence ID" value="GJT45114.1"/>
    <property type="molecule type" value="Genomic_DNA"/>
</dbReference>
<reference evidence="3" key="1">
    <citation type="journal article" date="2022" name="Int. J. Mol. Sci.">
        <title>Draft Genome of Tanacetum Coccineum: Genomic Comparison of Closely Related Tanacetum-Family Plants.</title>
        <authorList>
            <person name="Yamashiro T."/>
            <person name="Shiraishi A."/>
            <person name="Nakayama K."/>
            <person name="Satake H."/>
        </authorList>
    </citation>
    <scope>NUCLEOTIDE SEQUENCE</scope>
</reference>
<keyword evidence="4" id="KW-1185">Reference proteome</keyword>
<dbReference type="PANTHER" id="PTHR31672:SF13">
    <property type="entry name" value="F-BOX PROTEIN CPR30-LIKE"/>
    <property type="match status" value="1"/>
</dbReference>
<comment type="caution">
    <text evidence="3">The sequence shown here is derived from an EMBL/GenBank/DDBJ whole genome shotgun (WGS) entry which is preliminary data.</text>
</comment>
<reference evidence="3" key="2">
    <citation type="submission" date="2022-01" db="EMBL/GenBank/DDBJ databases">
        <authorList>
            <person name="Yamashiro T."/>
            <person name="Shiraishi A."/>
            <person name="Satake H."/>
            <person name="Nakayama K."/>
        </authorList>
    </citation>
    <scope>NUCLEOTIDE SEQUENCE</scope>
</reference>
<gene>
    <name evidence="3" type="ORF">Tco_0953829</name>
</gene>
<proteinExistence type="predicted"/>
<sequence length="895" mass="99974">MDQRSKPVVEALLRANHGANTDFKALLRDFSQRMDSLARQGASLSDASTHGVDAMSNSNPGNETIPSGTNHVTHVETDTDCIQKHEQVIADSESKFLIHNIDDVAKFFGVPISSLKEIDDFTIELEAGNNQLWLGQTMDIRSGLNIVETVSSRLANTLYGYFIGKRIAFPVVEYFVRNNWGLEDVLENGSWMIRKSPIILKKWNMNTRLCKDELTRIPVWVKIYDVPIQAFMEDGLSIIVYNCYARCLIEINAQDVLQDSLTIGIPCEDDRFSIESVSIEYEYKPPRCDLCKIFGYSHDYCPKKVLIPIVDTSKVITPNVGNIPTVPIPSVEKTNDGFQTVGKKKKKKGKSKSNNDDQLLAPSTKQNIRYEPKASTSAPKKVVTNVGNTSNSSSLMKNTINSSNQDNITSSNSFAALNEDVEEGEVENVFDETANLFNSKTGRRSSFMAAVYEKYVNEPKKSEVSKLFIGTAANGSTKWMLDSAGFVSGATTCSGAAKKSTAGELAAAAGGDAKRSPLVLGLSTRSLCFHIIESKQTETGTTDCTCKPYLEPKEDPFLEFLRKKPLSKSSDVQIEFRGSCNGLMCLSQDEDKAVTSLVVVHPLKKECYELPPLPKRFVDPLFQQSCGLGFDASTNTLKMVCVLSKKFVHPDNPPDLVRENLCTLVHVFGTNSWKEIPQVPFYPIEGKSVFANGCLHWLVSILDFKSEYGGPVIWFDVEKEEFGMIDPPNGKCDLGRIIGCGYNHLVDLNGEVGFVFLRTLEVWVLKQKEWVPLCRIGKRLEPGYYTEVLGCWNKDGDMLIRDSGNGTHEFFVYNLKSGILHKTSIAGQDDGFPPYIFMHPNKLFSIRGIGTNSFPMQKTDVKEICQRLLSEYYYNSDSRCFRCSHPSFYSRFVFQ</sequence>
<name>A0ABQ5E4A8_9ASTR</name>
<feature type="domain" description="F-box associated beta-propeller type 3" evidence="2">
    <location>
        <begin position="570"/>
        <end position="828"/>
    </location>
</feature>